<dbReference type="InterPro" id="IPR003191">
    <property type="entry name" value="Guanylate-bd/ATL_C"/>
</dbReference>
<evidence type="ECO:0000313" key="4">
    <source>
        <dbReference type="Proteomes" id="UP001190700"/>
    </source>
</evidence>
<dbReference type="GO" id="GO:0005525">
    <property type="term" value="F:GTP binding"/>
    <property type="evidence" value="ECO:0007669"/>
    <property type="project" value="InterPro"/>
</dbReference>
<reference evidence="3 4" key="1">
    <citation type="journal article" date="2015" name="Genome Biol. Evol.">
        <title>Comparative Genomics of a Bacterivorous Green Alga Reveals Evolutionary Causalities and Consequences of Phago-Mixotrophic Mode of Nutrition.</title>
        <authorList>
            <person name="Burns J.A."/>
            <person name="Paasch A."/>
            <person name="Narechania A."/>
            <person name="Kim E."/>
        </authorList>
    </citation>
    <scope>NUCLEOTIDE SEQUENCE [LARGE SCALE GENOMIC DNA]</scope>
    <source>
        <strain evidence="3 4">PLY_AMNH</strain>
    </source>
</reference>
<evidence type="ECO:0000313" key="3">
    <source>
        <dbReference type="EMBL" id="KAK3244131.1"/>
    </source>
</evidence>
<dbReference type="AlphaFoldDB" id="A0AAE0EX85"/>
<dbReference type="GO" id="GO:0003924">
    <property type="term" value="F:GTPase activity"/>
    <property type="evidence" value="ECO:0007669"/>
    <property type="project" value="InterPro"/>
</dbReference>
<dbReference type="SUPFAM" id="SSF48340">
    <property type="entry name" value="Interferon-induced guanylate-binding protein 1 (GBP1), C-terminal domain"/>
    <property type="match status" value="1"/>
</dbReference>
<dbReference type="Pfam" id="PF02841">
    <property type="entry name" value="GBP_C"/>
    <property type="match status" value="1"/>
</dbReference>
<accession>A0AAE0EX85</accession>
<feature type="non-terminal residue" evidence="3">
    <location>
        <position position="230"/>
    </location>
</feature>
<evidence type="ECO:0000259" key="2">
    <source>
        <dbReference type="Pfam" id="PF02841"/>
    </source>
</evidence>
<proteinExistence type="predicted"/>
<sequence>MEPKRQTDSQVSSSKEAGGFNAVDGTKETGGFNAVDGTKEAGGFNAVDGTKEAGGFNAVDGTKEAGGFTGVQLERGSAEAWCAACIAPERRTLRRGWGPWRARQEPRTINNCQMSGAALATMLHCFVDAINNGAVPTISTAWQNVVEMECRRATEVAETAYRNAFDTSKLPPDEAALSAAHAKAMKLAQGVFEDTAVGDGEGRRKHERRFLEKVNEHFGDLRERKMAEAE</sequence>
<dbReference type="EMBL" id="LGRX02032227">
    <property type="protein sequence ID" value="KAK3244131.1"/>
    <property type="molecule type" value="Genomic_DNA"/>
</dbReference>
<dbReference type="Gene3D" id="1.20.1000.10">
    <property type="entry name" value="Guanylate-binding protein, C-terminal domain"/>
    <property type="match status" value="1"/>
</dbReference>
<dbReference type="InterPro" id="IPR036543">
    <property type="entry name" value="Guanylate-bd_C_sf"/>
</dbReference>
<feature type="domain" description="Guanylate-binding protein/Atlastin C-terminal" evidence="2">
    <location>
        <begin position="113"/>
        <end position="228"/>
    </location>
</feature>
<keyword evidence="4" id="KW-1185">Reference proteome</keyword>
<feature type="region of interest" description="Disordered" evidence="1">
    <location>
        <begin position="1"/>
        <end position="37"/>
    </location>
</feature>
<dbReference type="PANTHER" id="PTHR10751">
    <property type="entry name" value="GUANYLATE BINDING PROTEIN"/>
    <property type="match status" value="1"/>
</dbReference>
<organism evidence="3 4">
    <name type="scientific">Cymbomonas tetramitiformis</name>
    <dbReference type="NCBI Taxonomy" id="36881"/>
    <lineage>
        <taxon>Eukaryota</taxon>
        <taxon>Viridiplantae</taxon>
        <taxon>Chlorophyta</taxon>
        <taxon>Pyramimonadophyceae</taxon>
        <taxon>Pyramimonadales</taxon>
        <taxon>Pyramimonadaceae</taxon>
        <taxon>Cymbomonas</taxon>
    </lineage>
</organism>
<protein>
    <recommendedName>
        <fullName evidence="2">Guanylate-binding protein/Atlastin C-terminal domain-containing protein</fullName>
    </recommendedName>
</protein>
<evidence type="ECO:0000256" key="1">
    <source>
        <dbReference type="SAM" id="MobiDB-lite"/>
    </source>
</evidence>
<gene>
    <name evidence="3" type="ORF">CYMTET_46246</name>
</gene>
<dbReference type="Proteomes" id="UP001190700">
    <property type="component" value="Unassembled WGS sequence"/>
</dbReference>
<comment type="caution">
    <text evidence="3">The sequence shown here is derived from an EMBL/GenBank/DDBJ whole genome shotgun (WGS) entry which is preliminary data.</text>
</comment>
<name>A0AAE0EX85_9CHLO</name>